<gene>
    <name evidence="10" type="ORF">HF086_014309</name>
</gene>
<dbReference type="GO" id="GO:0004674">
    <property type="term" value="F:protein serine/threonine kinase activity"/>
    <property type="evidence" value="ECO:0007669"/>
    <property type="project" value="UniProtKB-KW"/>
</dbReference>
<feature type="compositionally biased region" description="Low complexity" evidence="8">
    <location>
        <begin position="555"/>
        <end position="568"/>
    </location>
</feature>
<dbReference type="InterPro" id="IPR011009">
    <property type="entry name" value="Kinase-like_dom_sf"/>
</dbReference>
<feature type="compositionally biased region" description="Polar residues" evidence="8">
    <location>
        <begin position="278"/>
        <end position="288"/>
    </location>
</feature>
<comment type="catalytic activity">
    <reaction evidence="7">
        <text>L-seryl-[protein] + ATP = O-phospho-L-seryl-[protein] + ADP + H(+)</text>
        <dbReference type="Rhea" id="RHEA:17989"/>
        <dbReference type="Rhea" id="RHEA-COMP:9863"/>
        <dbReference type="Rhea" id="RHEA-COMP:11604"/>
        <dbReference type="ChEBI" id="CHEBI:15378"/>
        <dbReference type="ChEBI" id="CHEBI:29999"/>
        <dbReference type="ChEBI" id="CHEBI:30616"/>
        <dbReference type="ChEBI" id="CHEBI:83421"/>
        <dbReference type="ChEBI" id="CHEBI:456216"/>
        <dbReference type="EC" id="2.7.11.1"/>
    </reaction>
</comment>
<feature type="compositionally biased region" description="Basic and acidic residues" evidence="8">
    <location>
        <begin position="429"/>
        <end position="460"/>
    </location>
</feature>
<dbReference type="InterPro" id="IPR000719">
    <property type="entry name" value="Prot_kinase_dom"/>
</dbReference>
<comment type="caution">
    <text evidence="10">The sequence shown here is derived from an EMBL/GenBank/DDBJ whole genome shotgun (WGS) entry which is preliminary data.</text>
</comment>
<dbReference type="Gene3D" id="1.10.510.10">
    <property type="entry name" value="Transferase(Phosphotransferase) domain 1"/>
    <property type="match status" value="2"/>
</dbReference>
<feature type="region of interest" description="Disordered" evidence="8">
    <location>
        <begin position="384"/>
        <end position="588"/>
    </location>
</feature>
<proteinExistence type="predicted"/>
<feature type="domain" description="Protein kinase" evidence="9">
    <location>
        <begin position="1"/>
        <end position="84"/>
    </location>
</feature>
<evidence type="ECO:0000256" key="8">
    <source>
        <dbReference type="SAM" id="MobiDB-lite"/>
    </source>
</evidence>
<dbReference type="InterPro" id="IPR030616">
    <property type="entry name" value="Aur-like"/>
</dbReference>
<evidence type="ECO:0000256" key="7">
    <source>
        <dbReference type="ARBA" id="ARBA00048679"/>
    </source>
</evidence>
<dbReference type="AlphaFoldDB" id="A0A922MKL7"/>
<feature type="compositionally biased region" description="Basic residues" evidence="8">
    <location>
        <begin position="385"/>
        <end position="401"/>
    </location>
</feature>
<dbReference type="SUPFAM" id="SSF56112">
    <property type="entry name" value="Protein kinase-like (PK-like)"/>
    <property type="match status" value="2"/>
</dbReference>
<feature type="compositionally biased region" description="Basic and acidic residues" evidence="8">
    <location>
        <begin position="469"/>
        <end position="483"/>
    </location>
</feature>
<dbReference type="PANTHER" id="PTHR24350">
    <property type="entry name" value="SERINE/THREONINE-PROTEIN KINASE IAL-RELATED"/>
    <property type="match status" value="1"/>
</dbReference>
<keyword evidence="2" id="KW-0808">Transferase</keyword>
<dbReference type="PROSITE" id="PS50011">
    <property type="entry name" value="PROTEIN_KINASE_DOM"/>
    <property type="match status" value="1"/>
</dbReference>
<feature type="region of interest" description="Disordered" evidence="8">
    <location>
        <begin position="270"/>
        <end position="296"/>
    </location>
</feature>
<feature type="compositionally biased region" description="Basic residues" evidence="8">
    <location>
        <begin position="569"/>
        <end position="588"/>
    </location>
</feature>
<evidence type="ECO:0000256" key="6">
    <source>
        <dbReference type="ARBA" id="ARBA00047899"/>
    </source>
</evidence>
<evidence type="ECO:0000259" key="9">
    <source>
        <dbReference type="PROSITE" id="PS50011"/>
    </source>
</evidence>
<feature type="compositionally biased region" description="Basic and acidic residues" evidence="8">
    <location>
        <begin position="402"/>
        <end position="420"/>
    </location>
</feature>
<feature type="non-terminal residue" evidence="10">
    <location>
        <position position="1"/>
    </location>
</feature>
<keyword evidence="1" id="KW-0723">Serine/threonine-protein kinase</keyword>
<evidence type="ECO:0000256" key="4">
    <source>
        <dbReference type="ARBA" id="ARBA00022777"/>
    </source>
</evidence>
<dbReference type="SMART" id="SM00220">
    <property type="entry name" value="S_TKc"/>
    <property type="match status" value="1"/>
</dbReference>
<organism evidence="10 11">
    <name type="scientific">Spodoptera exigua</name>
    <name type="common">Beet armyworm</name>
    <name type="synonym">Noctua fulgens</name>
    <dbReference type="NCBI Taxonomy" id="7107"/>
    <lineage>
        <taxon>Eukaryota</taxon>
        <taxon>Metazoa</taxon>
        <taxon>Ecdysozoa</taxon>
        <taxon>Arthropoda</taxon>
        <taxon>Hexapoda</taxon>
        <taxon>Insecta</taxon>
        <taxon>Pterygota</taxon>
        <taxon>Neoptera</taxon>
        <taxon>Endopterygota</taxon>
        <taxon>Lepidoptera</taxon>
        <taxon>Glossata</taxon>
        <taxon>Ditrysia</taxon>
        <taxon>Noctuoidea</taxon>
        <taxon>Noctuidae</taxon>
        <taxon>Amphipyrinae</taxon>
        <taxon>Spodoptera</taxon>
    </lineage>
</organism>
<keyword evidence="3" id="KW-0547">Nucleotide-binding</keyword>
<dbReference type="GO" id="GO:0005524">
    <property type="term" value="F:ATP binding"/>
    <property type="evidence" value="ECO:0007669"/>
    <property type="project" value="UniProtKB-KW"/>
</dbReference>
<evidence type="ECO:0000313" key="10">
    <source>
        <dbReference type="EMBL" id="KAH9638130.1"/>
    </source>
</evidence>
<protein>
    <recommendedName>
        <fullName evidence="9">Protein kinase domain-containing protein</fullName>
    </recommendedName>
</protein>
<reference evidence="10" key="1">
    <citation type="journal article" date="2021" name="G3 (Bethesda)">
        <title>Genome and transcriptome analysis of the beet armyworm Spodoptera exigua reveals targets for pest control. .</title>
        <authorList>
            <person name="Simon S."/>
            <person name="Breeschoten T."/>
            <person name="Jansen H.J."/>
            <person name="Dirks R.P."/>
            <person name="Schranz M.E."/>
            <person name="Ros V.I.D."/>
        </authorList>
    </citation>
    <scope>NUCLEOTIDE SEQUENCE</scope>
    <source>
        <strain evidence="10">TB_SE_WUR_2020</strain>
    </source>
</reference>
<evidence type="ECO:0000313" key="11">
    <source>
        <dbReference type="Proteomes" id="UP000814243"/>
    </source>
</evidence>
<evidence type="ECO:0000256" key="2">
    <source>
        <dbReference type="ARBA" id="ARBA00022679"/>
    </source>
</evidence>
<dbReference type="Proteomes" id="UP000814243">
    <property type="component" value="Unassembled WGS sequence"/>
</dbReference>
<feature type="compositionally biased region" description="Low complexity" evidence="8">
    <location>
        <begin position="508"/>
        <end position="520"/>
    </location>
</feature>
<sequence length="588" mass="65691">AVDWWSVGVLTYELLTGASPFTVEGEKNTQQEITKRIVRCSYPVPPDVSPEVQDFIRKLLVKDPRRRLGGGEHDAEELKRHPFFQIISTQKKDIKQEIELLKACQGCPYIITLHEVFHDSVLHIFFLSYEERNNMYLVCRSLPYAAPEVVSRARSAAAPGYGPQCDLWSLGVVYYYMLCGKAPFQPISKKEPITAFMDRIRTGNFTMDGPIWESISTESKRIVLGLLAVDPLRRFGTDELLAALGVAIPEPSSFKLADMTKADLYKRRYKNKHRESSASEAGTSQSDTTEPEDKETSLIDTINNLKNRMNHNSLENDVELIKANTIETPVAESPEPTYTDIDDDVPAVKPVEKTYSKSRSKLDDYIYIESSQGLDGTEVAFPKTSRVKKSKSPVPRKRRKIEPKPKKEMVNGDRELRSKAAENGTRGRNAKEVEKRVLRSKSVTEKNRATKESIENEKTVVTRVTRKRKYEELAKPVLREKGQNGRAPSKARSSGGAETRKVARARGRPAADAAAAGARMTRSRRRRLEVSLSASEVPALAASVDSERVTSAESAKCPAGPKRPAPAKAKAKPKAGRAKRGRARPARR</sequence>
<evidence type="ECO:0000256" key="1">
    <source>
        <dbReference type="ARBA" id="ARBA00022527"/>
    </source>
</evidence>
<accession>A0A922MKL7</accession>
<dbReference type="EMBL" id="JACEFF010000417">
    <property type="protein sequence ID" value="KAH9638130.1"/>
    <property type="molecule type" value="Genomic_DNA"/>
</dbReference>
<evidence type="ECO:0000256" key="5">
    <source>
        <dbReference type="ARBA" id="ARBA00022840"/>
    </source>
</evidence>
<name>A0A922MKL7_SPOEX</name>
<keyword evidence="4" id="KW-0418">Kinase</keyword>
<comment type="catalytic activity">
    <reaction evidence="6">
        <text>L-threonyl-[protein] + ATP = O-phospho-L-threonyl-[protein] + ADP + H(+)</text>
        <dbReference type="Rhea" id="RHEA:46608"/>
        <dbReference type="Rhea" id="RHEA-COMP:11060"/>
        <dbReference type="Rhea" id="RHEA-COMP:11605"/>
        <dbReference type="ChEBI" id="CHEBI:15378"/>
        <dbReference type="ChEBI" id="CHEBI:30013"/>
        <dbReference type="ChEBI" id="CHEBI:30616"/>
        <dbReference type="ChEBI" id="CHEBI:61977"/>
        <dbReference type="ChEBI" id="CHEBI:456216"/>
        <dbReference type="EC" id="2.7.11.1"/>
    </reaction>
</comment>
<keyword evidence="5" id="KW-0067">ATP-binding</keyword>
<dbReference type="Pfam" id="PF00069">
    <property type="entry name" value="Pkinase"/>
    <property type="match status" value="2"/>
</dbReference>
<evidence type="ECO:0000256" key="3">
    <source>
        <dbReference type="ARBA" id="ARBA00022741"/>
    </source>
</evidence>